<feature type="domain" description="Tetracyclin repressor-like C-terminal" evidence="3">
    <location>
        <begin position="64"/>
        <end position="163"/>
    </location>
</feature>
<dbReference type="Pfam" id="PF16925">
    <property type="entry name" value="TetR_C_13"/>
    <property type="match status" value="1"/>
</dbReference>
<dbReference type="PANTHER" id="PTHR47506:SF6">
    <property type="entry name" value="HTH-TYPE TRANSCRIPTIONAL REPRESSOR NEMR"/>
    <property type="match status" value="1"/>
</dbReference>
<evidence type="ECO:0000313" key="5">
    <source>
        <dbReference type="Proteomes" id="UP000655410"/>
    </source>
</evidence>
<dbReference type="Gene3D" id="1.10.357.10">
    <property type="entry name" value="Tetracycline Repressor, domain 2"/>
    <property type="match status" value="1"/>
</dbReference>
<dbReference type="InterPro" id="IPR036271">
    <property type="entry name" value="Tet_transcr_reg_TetR-rel_C_sf"/>
</dbReference>
<reference evidence="5" key="1">
    <citation type="journal article" date="2019" name="Int. J. Syst. Evol. Microbiol.">
        <title>The Global Catalogue of Microorganisms (GCM) 10K type strain sequencing project: providing services to taxonomists for standard genome sequencing and annotation.</title>
        <authorList>
            <consortium name="The Broad Institute Genomics Platform"/>
            <consortium name="The Broad Institute Genome Sequencing Center for Infectious Disease"/>
            <person name="Wu L."/>
            <person name="Ma J."/>
        </authorList>
    </citation>
    <scope>NUCLEOTIDE SEQUENCE [LARGE SCALE GENOMIC DNA]</scope>
    <source>
        <strain evidence="5">CGMCC 4.7371</strain>
    </source>
</reference>
<dbReference type="InterPro" id="IPR009057">
    <property type="entry name" value="Homeodomain-like_sf"/>
</dbReference>
<dbReference type="SUPFAM" id="SSF46689">
    <property type="entry name" value="Homeodomain-like"/>
    <property type="match status" value="1"/>
</dbReference>
<keyword evidence="1" id="KW-0805">Transcription regulation</keyword>
<accession>A0ABQ2NCD8</accession>
<protein>
    <recommendedName>
        <fullName evidence="3">Tetracyclin repressor-like C-terminal domain-containing protein</fullName>
    </recommendedName>
</protein>
<sequence length="174" mass="18178">MVATVSGLDSITVGGLAAATGVSKSGILTVFGSRESIQVAAVGEARKIFAAAVMAPAWGEDPGGARLHAILDAWLAYQRGEVFRGGCFLTATSVEYGHRDGPVADSVRALKREWLTLLAADLATAGHPEPEDAAFRIDALLAGANTMYQLFGGDAELERGVRHARAVVEECPAR</sequence>
<dbReference type="SUPFAM" id="SSF48498">
    <property type="entry name" value="Tetracyclin repressor-like, C-terminal domain"/>
    <property type="match status" value="1"/>
</dbReference>
<dbReference type="Proteomes" id="UP000655410">
    <property type="component" value="Unassembled WGS sequence"/>
</dbReference>
<dbReference type="InterPro" id="IPR011075">
    <property type="entry name" value="TetR_C"/>
</dbReference>
<proteinExistence type="predicted"/>
<name>A0ABQ2NCD8_9ACTN</name>
<dbReference type="Gene3D" id="1.10.10.60">
    <property type="entry name" value="Homeodomain-like"/>
    <property type="match status" value="1"/>
</dbReference>
<organism evidence="4 5">
    <name type="scientific">Nocardioides phosphati</name>
    <dbReference type="NCBI Taxonomy" id="1867775"/>
    <lineage>
        <taxon>Bacteria</taxon>
        <taxon>Bacillati</taxon>
        <taxon>Actinomycetota</taxon>
        <taxon>Actinomycetes</taxon>
        <taxon>Propionibacteriales</taxon>
        <taxon>Nocardioidaceae</taxon>
        <taxon>Nocardioides</taxon>
    </lineage>
</organism>
<evidence type="ECO:0000256" key="1">
    <source>
        <dbReference type="ARBA" id="ARBA00023015"/>
    </source>
</evidence>
<evidence type="ECO:0000313" key="4">
    <source>
        <dbReference type="EMBL" id="GGO89461.1"/>
    </source>
</evidence>
<evidence type="ECO:0000256" key="2">
    <source>
        <dbReference type="ARBA" id="ARBA00023163"/>
    </source>
</evidence>
<keyword evidence="5" id="KW-1185">Reference proteome</keyword>
<evidence type="ECO:0000259" key="3">
    <source>
        <dbReference type="Pfam" id="PF16925"/>
    </source>
</evidence>
<dbReference type="EMBL" id="BMNI01000004">
    <property type="protein sequence ID" value="GGO89461.1"/>
    <property type="molecule type" value="Genomic_DNA"/>
</dbReference>
<keyword evidence="2" id="KW-0804">Transcription</keyword>
<dbReference type="PANTHER" id="PTHR47506">
    <property type="entry name" value="TRANSCRIPTIONAL REGULATORY PROTEIN"/>
    <property type="match status" value="1"/>
</dbReference>
<gene>
    <name evidence="4" type="ORF">GCM10011584_18890</name>
</gene>
<comment type="caution">
    <text evidence="4">The sequence shown here is derived from an EMBL/GenBank/DDBJ whole genome shotgun (WGS) entry which is preliminary data.</text>
</comment>